<evidence type="ECO:0000256" key="1">
    <source>
        <dbReference type="SAM" id="Coils"/>
    </source>
</evidence>
<feature type="region of interest" description="Disordered" evidence="2">
    <location>
        <begin position="1"/>
        <end position="22"/>
    </location>
</feature>
<gene>
    <name evidence="4" type="ORF">APLA_LOCUS8272</name>
</gene>
<keyword evidence="5" id="KW-1185">Reference proteome</keyword>
<feature type="domain" description="FP protein C-terminal" evidence="3">
    <location>
        <begin position="254"/>
        <end position="305"/>
    </location>
</feature>
<dbReference type="SUPFAM" id="SSF57997">
    <property type="entry name" value="Tropomyosin"/>
    <property type="match status" value="1"/>
</dbReference>
<feature type="coiled-coil region" evidence="1">
    <location>
        <begin position="103"/>
        <end position="151"/>
    </location>
</feature>
<evidence type="ECO:0000256" key="2">
    <source>
        <dbReference type="SAM" id="MobiDB-lite"/>
    </source>
</evidence>
<accession>A0A8S1A779</accession>
<dbReference type="Proteomes" id="UP000494106">
    <property type="component" value="Unassembled WGS sequence"/>
</dbReference>
<reference evidence="4 5" key="1">
    <citation type="submission" date="2020-04" db="EMBL/GenBank/DDBJ databases">
        <authorList>
            <person name="Wallbank WR R."/>
            <person name="Pardo Diaz C."/>
            <person name="Kozak K."/>
            <person name="Martin S."/>
            <person name="Jiggins C."/>
            <person name="Moest M."/>
            <person name="Warren A I."/>
            <person name="Byers J.R.P. K."/>
            <person name="Montejo-Kovacevich G."/>
            <person name="Yen C E."/>
        </authorList>
    </citation>
    <scope>NUCLEOTIDE SEQUENCE [LARGE SCALE GENOMIC DNA]</scope>
</reference>
<protein>
    <recommendedName>
        <fullName evidence="3">FP protein C-terminal domain-containing protein</fullName>
    </recommendedName>
</protein>
<dbReference type="InterPro" id="IPR057251">
    <property type="entry name" value="FP_C"/>
</dbReference>
<evidence type="ECO:0000259" key="3">
    <source>
        <dbReference type="Pfam" id="PF25298"/>
    </source>
</evidence>
<name>A0A8S1A779_ARCPL</name>
<dbReference type="Gene3D" id="1.20.5.340">
    <property type="match status" value="1"/>
</dbReference>
<keyword evidence="1" id="KW-0175">Coiled coil</keyword>
<proteinExistence type="predicted"/>
<comment type="caution">
    <text evidence="4">The sequence shown here is derived from an EMBL/GenBank/DDBJ whole genome shotgun (WGS) entry which is preliminary data.</text>
</comment>
<evidence type="ECO:0000313" key="5">
    <source>
        <dbReference type="Proteomes" id="UP000494106"/>
    </source>
</evidence>
<dbReference type="AlphaFoldDB" id="A0A8S1A779"/>
<dbReference type="OrthoDB" id="7474654at2759"/>
<evidence type="ECO:0000313" key="4">
    <source>
        <dbReference type="EMBL" id="CAB3240437.1"/>
    </source>
</evidence>
<dbReference type="Pfam" id="PF25298">
    <property type="entry name" value="Baculo_FP_2nd"/>
    <property type="match status" value="1"/>
</dbReference>
<sequence length="311" mass="35800">MSKSLHRTPPKQNIPSRSESDIQKLCTNETIGSNLTQRAKRKCLSTEITGDESDSFKTEIKQMIHDLMTAQNSRLDKLESHILDIKNQYLEIRTTNTELEKSMTFISDQLSSLESNISSLEMERHETARKVTSLEERLETLDRNLVKTSVELRNVPKRVAETKSMLYDSITYLSKQLNIGIEPTHIRDITRQPSKKENQTSNITLEFSNTLLKASFLNAIRQYNKQNPKNKVSSSHLDIKTTEQLPIYITEQLTSQAKKTFYSARSFAKANQYSFCWTSNGKIMLKKDTNSQAIIIKNEEHLKQLSYQNSL</sequence>
<dbReference type="EMBL" id="CADEBC010000505">
    <property type="protein sequence ID" value="CAB3240437.1"/>
    <property type="molecule type" value="Genomic_DNA"/>
</dbReference>
<organism evidence="4 5">
    <name type="scientific">Arctia plantaginis</name>
    <name type="common">Wood tiger moth</name>
    <name type="synonym">Phalaena plantaginis</name>
    <dbReference type="NCBI Taxonomy" id="874455"/>
    <lineage>
        <taxon>Eukaryota</taxon>
        <taxon>Metazoa</taxon>
        <taxon>Ecdysozoa</taxon>
        <taxon>Arthropoda</taxon>
        <taxon>Hexapoda</taxon>
        <taxon>Insecta</taxon>
        <taxon>Pterygota</taxon>
        <taxon>Neoptera</taxon>
        <taxon>Endopterygota</taxon>
        <taxon>Lepidoptera</taxon>
        <taxon>Glossata</taxon>
        <taxon>Ditrysia</taxon>
        <taxon>Noctuoidea</taxon>
        <taxon>Erebidae</taxon>
        <taxon>Arctiinae</taxon>
        <taxon>Arctia</taxon>
    </lineage>
</organism>